<keyword evidence="1" id="KW-0677">Repeat</keyword>
<evidence type="ECO:0000259" key="4">
    <source>
        <dbReference type="Pfam" id="PF24883"/>
    </source>
</evidence>
<feature type="compositionally biased region" description="Basic and acidic residues" evidence="2">
    <location>
        <begin position="1016"/>
        <end position="1033"/>
    </location>
</feature>
<evidence type="ECO:0000313" key="5">
    <source>
        <dbReference type="EMBL" id="KUJ10194.1"/>
    </source>
</evidence>
<feature type="compositionally biased region" description="Acidic residues" evidence="2">
    <location>
        <begin position="1112"/>
        <end position="1130"/>
    </location>
</feature>
<sequence length="1506" mass="170284">MEQDTSHNHVRGALEPIIQAMVDYTGILDTLCQADPMPTALVWGSLRALVGCCGRYVNLYKLIRGQLNKLTNELNRLKEYEDLFGHSDAMQELLKASYLEILRFYAKVESQCRHSGAFLAIKSLTSFSLKKIDDILATISENGNDIAKLVSIIQERIYQETRKDTFEEYGKAEIARNDILRIIKMQREEKQIRDEDRRDKRKREVRQWIQGMSTLNESNYLRQRKGERALERSTATYPWLLQTTDFQAWLSQKASTRGLWLRGGSGTGKSVVCSYVIKHIKATTADAAIAFQYYSFNEPLSSTTVYRNIVQQLLDQLYLKGDDVSDEIYDLTKNKSDNQESMKEMIVLLISELSQTFILLDGLDEECVDNRWEEASEVVSFLSSLAKDATAGLWFSSQERSSINRVLGSLPTIQLSEMTNKDTVEAFLTNAIPLLEDMNLDPGTQTLVIEELKSKARGNFLWAFLMIEDIRDAPNLQDLQRRLKDALPGDFEKYYHQKIQGIDEKHRHTVSKILSILCFAKRPLLLEELCEAVGACETDHGRNISKSAPLFRHKVLELCAPLVEIQEVKEAEDKIKYVCSLSHAAVHSFLLKNPRILSKSSTRRVDDETLLITSQTLASVCLVYLSQPCYGRLLEKKDDTFVTKDGQDIEQHHLISYAAKYWSMHLDDVHPTEHWANLVSAFVKSRHFLTLLQVQSLMVEGQFTMWLSISAGPGYKRVFPRWFSKHSADGDLLSHQYNEFLGEWALVLDKTTSSHGPFPGELSRCLWGTLGSQSFLYQSCKKLPQPKSFPFLARKETEKQQHERCYDFVNASGDALQLFRVLKCDDDALQFQVMSERWKMYSEHSPKVKESSTIMIPTSATHLYDQPLRMKIIGRQPVISCTLDFKFARIGSQIYGHSESGTYEQIPCLNSNEEYIEELANQGRFLAATSRRCLSDKDLDNGIGLDDFTLEDFGKIFSEAMEELSRLGSSQKNRESSTSEENPLTELRSSNGSSRSSSPNSSRSSISNSDDENEEKAEQLEKAVAEMQDKDTDADSDSSIESIKSLSARESCSEASTEPLSDEEDDEQWNDWASEASLSDFKSDASEDGDLKVEEWDEEKHGRRGRRSVMYDDSDDYSASDEISDSENNSDDSSQISIRRMIIRRGLSGDDSDSDDNSDSDFGSDELSDAGADLEAELKKRKKDVALGHQRGKLLVYDTLSGNPSPIFRYEQFCPRVLYNSPPIFHPSAPLVVWPLGAGDILFANFSENTYYIRTMPCSATRTCHVSIQGKFSHCGQYLHLAALEAREDARPHPGPVKPFIHLSIQLSTHRMSKRKTVRSPPRLIYRFGLALDSVEELSVSPLPYTLTWTTDHLYVSKSQNTLHVIRAPLFRQPKDVTMGNDDSSALQKEKPECHSRSSEICLPSSATSRQVHYFAPVPGPKAKNIATVVLGSRSPSGLGGVLKARYDTLHPLGVYLDEQAHLGGWKVLESKPEDGKKAACLGGRLQGKFEKFDRTDDCDIVPYLY</sequence>
<evidence type="ECO:0000313" key="6">
    <source>
        <dbReference type="Proteomes" id="UP000070700"/>
    </source>
</evidence>
<dbReference type="PANTHER" id="PTHR10039">
    <property type="entry name" value="AMELOGENIN"/>
    <property type="match status" value="1"/>
</dbReference>
<evidence type="ECO:0000256" key="2">
    <source>
        <dbReference type="SAM" id="MobiDB-lite"/>
    </source>
</evidence>
<evidence type="ECO:0000259" key="3">
    <source>
        <dbReference type="Pfam" id="PF24809"/>
    </source>
</evidence>
<dbReference type="Pfam" id="PF24883">
    <property type="entry name" value="NPHP3_N"/>
    <property type="match status" value="1"/>
</dbReference>
<evidence type="ECO:0008006" key="7">
    <source>
        <dbReference type="Google" id="ProtNLM"/>
    </source>
</evidence>
<dbReference type="OrthoDB" id="21416at2759"/>
<dbReference type="InterPro" id="IPR027417">
    <property type="entry name" value="P-loop_NTPase"/>
</dbReference>
<proteinExistence type="predicted"/>
<dbReference type="STRING" id="149040.A0A132BEC1"/>
<keyword evidence="6" id="KW-1185">Reference proteome</keyword>
<dbReference type="RefSeq" id="XP_018064549.1">
    <property type="nucleotide sequence ID" value="XM_018211147.1"/>
</dbReference>
<dbReference type="InterPro" id="IPR056884">
    <property type="entry name" value="NPHP3-like_N"/>
</dbReference>
<protein>
    <recommendedName>
        <fullName evidence="7">NACHT domain-containing protein</fullName>
    </recommendedName>
</protein>
<accession>A0A132BEC1</accession>
<dbReference type="Pfam" id="PF24809">
    <property type="entry name" value="DUF7708"/>
    <property type="match status" value="1"/>
</dbReference>
<dbReference type="GeneID" id="28820873"/>
<feature type="compositionally biased region" description="Low complexity" evidence="2">
    <location>
        <begin position="988"/>
        <end position="1008"/>
    </location>
</feature>
<dbReference type="InParanoid" id="A0A132BEC1"/>
<name>A0A132BEC1_MOLSC</name>
<dbReference type="PANTHER" id="PTHR10039:SF16">
    <property type="entry name" value="GPI INOSITOL-DEACYLASE"/>
    <property type="match status" value="1"/>
</dbReference>
<feature type="domain" description="Nephrocystin 3-like N-terminal" evidence="4">
    <location>
        <begin position="236"/>
        <end position="390"/>
    </location>
</feature>
<feature type="domain" description="DUF7708" evidence="3">
    <location>
        <begin position="17"/>
        <end position="152"/>
    </location>
</feature>
<feature type="compositionally biased region" description="Low complexity" evidence="2">
    <location>
        <begin position="1131"/>
        <end position="1140"/>
    </location>
</feature>
<dbReference type="EMBL" id="KQ947430">
    <property type="protein sequence ID" value="KUJ10194.1"/>
    <property type="molecule type" value="Genomic_DNA"/>
</dbReference>
<dbReference type="InterPro" id="IPR056125">
    <property type="entry name" value="DUF7708"/>
</dbReference>
<dbReference type="Proteomes" id="UP000070700">
    <property type="component" value="Unassembled WGS sequence"/>
</dbReference>
<gene>
    <name evidence="5" type="ORF">LY89DRAFT_627632</name>
</gene>
<reference evidence="5 6" key="1">
    <citation type="submission" date="2015-10" db="EMBL/GenBank/DDBJ databases">
        <title>Full genome of DAOMC 229536 Phialocephala scopiformis, a fungal endophyte of spruce producing the potent anti-insectan compound rugulosin.</title>
        <authorList>
            <consortium name="DOE Joint Genome Institute"/>
            <person name="Walker A.K."/>
            <person name="Frasz S.L."/>
            <person name="Seifert K.A."/>
            <person name="Miller J.D."/>
            <person name="Mondo S.J."/>
            <person name="Labutti K."/>
            <person name="Lipzen A."/>
            <person name="Dockter R."/>
            <person name="Kennedy M."/>
            <person name="Grigoriev I.V."/>
            <person name="Spatafora J.W."/>
        </authorList>
    </citation>
    <scope>NUCLEOTIDE SEQUENCE [LARGE SCALE GENOMIC DNA]</scope>
    <source>
        <strain evidence="5 6">CBS 120377</strain>
    </source>
</reference>
<feature type="compositionally biased region" description="Basic and acidic residues" evidence="2">
    <location>
        <begin position="1081"/>
        <end position="1101"/>
    </location>
</feature>
<feature type="compositionally biased region" description="Acidic residues" evidence="2">
    <location>
        <begin position="1060"/>
        <end position="1069"/>
    </location>
</feature>
<feature type="region of interest" description="Disordered" evidence="2">
    <location>
        <begin position="966"/>
        <end position="1168"/>
    </location>
</feature>
<feature type="compositionally biased region" description="Acidic residues" evidence="2">
    <location>
        <begin position="1150"/>
        <end position="1168"/>
    </location>
</feature>
<dbReference type="KEGG" id="psco:LY89DRAFT_627632"/>
<feature type="compositionally biased region" description="Polar residues" evidence="2">
    <location>
        <begin position="1048"/>
        <end position="1059"/>
    </location>
</feature>
<evidence type="ECO:0000256" key="1">
    <source>
        <dbReference type="ARBA" id="ARBA00022737"/>
    </source>
</evidence>
<dbReference type="SUPFAM" id="SSF52540">
    <property type="entry name" value="P-loop containing nucleoside triphosphate hydrolases"/>
    <property type="match status" value="1"/>
</dbReference>
<organism evidence="5 6">
    <name type="scientific">Mollisia scopiformis</name>
    <name type="common">Conifer needle endophyte fungus</name>
    <name type="synonym">Phialocephala scopiformis</name>
    <dbReference type="NCBI Taxonomy" id="149040"/>
    <lineage>
        <taxon>Eukaryota</taxon>
        <taxon>Fungi</taxon>
        <taxon>Dikarya</taxon>
        <taxon>Ascomycota</taxon>
        <taxon>Pezizomycotina</taxon>
        <taxon>Leotiomycetes</taxon>
        <taxon>Helotiales</taxon>
        <taxon>Mollisiaceae</taxon>
        <taxon>Mollisia</taxon>
    </lineage>
</organism>
<dbReference type="Gene3D" id="3.40.50.300">
    <property type="entry name" value="P-loop containing nucleotide triphosphate hydrolases"/>
    <property type="match status" value="1"/>
</dbReference>